<evidence type="ECO:0000256" key="4">
    <source>
        <dbReference type="SAM" id="Phobius"/>
    </source>
</evidence>
<proteinExistence type="predicted"/>
<evidence type="ECO:0000256" key="3">
    <source>
        <dbReference type="SAM" id="MobiDB-lite"/>
    </source>
</evidence>
<feature type="domain" description="EF-hand" evidence="5">
    <location>
        <begin position="619"/>
        <end position="654"/>
    </location>
</feature>
<keyword evidence="4" id="KW-0812">Transmembrane</keyword>
<dbReference type="GO" id="GO:0016460">
    <property type="term" value="C:myosin II complex"/>
    <property type="evidence" value="ECO:0007669"/>
    <property type="project" value="TreeGrafter"/>
</dbReference>
<comment type="caution">
    <text evidence="6">The sequence shown here is derived from an EMBL/GenBank/DDBJ whole genome shotgun (WGS) entry which is preliminary data.</text>
</comment>
<sequence>MPREPSPARRTRQSTHPKHPADAAATAETAPPVALPKRQPSSLVLKRKSTAKGLIKLKPKLGCRTLAQQASDYTTILLILLLTAALGHYLLEQRDALDAQARAHEVHPHAEEHAAHESHPALDVHTTLGICVLLISITILFEILKHQLEHHVPPMMTSVLQALFGELTVLGFIALFAYFMLRLGFLGWASLMVFGDEEHLVHLFEDVHFLLFFVMLLFLAEACAVILVRASLKAESYWMSVESLVSQHRRDAETRASFAPVVAQLLVTYKAGKADCCRRFCLPRVLWSYREAEAREELRYALIRDRFVSPSGGPIAKAPLPTDFEFSGYLRREMINIVAHSLHVSVNTWLVVIVYLLLIIEVPLLLDKLGHAHVNVFYVIAMGWSLWGACCLFQAKLDRIIDQLTPRHPLLKGPPRSFDLESPTQTLLQQTSSPPFDDLKATSSCSKHEQLFWRGRNGPQFLIFLIRVLMILSSISVAVLWLWLTTKPQDVYLVLLGVLPVMDVIISAPQHYLPAAVLATSIEHLKKQESVNQTLQEMKTEKSLKMLKMLNTLSAQARRAQKLNSSELKRQRGAPKARELDAEQEAELYEAFSLFDKDRSGYIDREELGLLMKSLGVDLDQIALNNLYTEMDPSGDGQIDFKEFAQAMARDPEEQQSTVEMATAIFSMLDKSGDGKVSIAEMKSAMISMNPSLKDEDIQAAMLLFDKNGTGDMSKQEFVQGIEAMKTFASS</sequence>
<feature type="domain" description="EF-hand" evidence="5">
    <location>
        <begin position="583"/>
        <end position="618"/>
    </location>
</feature>
<reference evidence="6 7" key="1">
    <citation type="journal article" date="2024" name="Science">
        <title>Giant polyketide synthase enzymes in the biosynthesis of giant marine polyether toxins.</title>
        <authorList>
            <person name="Fallon T.R."/>
            <person name="Shende V.V."/>
            <person name="Wierzbicki I.H."/>
            <person name="Pendleton A.L."/>
            <person name="Watervoot N.F."/>
            <person name="Auber R.P."/>
            <person name="Gonzalez D.J."/>
            <person name="Wisecaver J.H."/>
            <person name="Moore B.S."/>
        </authorList>
    </citation>
    <scope>NUCLEOTIDE SEQUENCE [LARGE SCALE GENOMIC DNA]</scope>
    <source>
        <strain evidence="6 7">12B1</strain>
    </source>
</reference>
<dbReference type="FunFam" id="1.10.238.10:FF:000178">
    <property type="entry name" value="Calmodulin-2 A"/>
    <property type="match status" value="1"/>
</dbReference>
<evidence type="ECO:0000256" key="1">
    <source>
        <dbReference type="ARBA" id="ARBA00022737"/>
    </source>
</evidence>
<dbReference type="PANTHER" id="PTHR23048">
    <property type="entry name" value="MYOSIN LIGHT CHAIN 1, 3"/>
    <property type="match status" value="1"/>
</dbReference>
<feature type="domain" description="EF-hand" evidence="5">
    <location>
        <begin position="693"/>
        <end position="728"/>
    </location>
</feature>
<dbReference type="CDD" id="cd00051">
    <property type="entry name" value="EFh"/>
    <property type="match status" value="2"/>
</dbReference>
<dbReference type="PROSITE" id="PS00018">
    <property type="entry name" value="EF_HAND_1"/>
    <property type="match status" value="4"/>
</dbReference>
<dbReference type="InterPro" id="IPR018247">
    <property type="entry name" value="EF_Hand_1_Ca_BS"/>
</dbReference>
<feature type="transmembrane region" description="Helical" evidence="4">
    <location>
        <begin position="337"/>
        <end position="360"/>
    </location>
</feature>
<dbReference type="InterPro" id="IPR050230">
    <property type="entry name" value="CALM/Myosin/TropC-like"/>
</dbReference>
<keyword evidence="7" id="KW-1185">Reference proteome</keyword>
<dbReference type="EMBL" id="JBGBPQ010000015">
    <property type="protein sequence ID" value="KAL1510147.1"/>
    <property type="molecule type" value="Genomic_DNA"/>
</dbReference>
<keyword evidence="1" id="KW-0677">Repeat</keyword>
<dbReference type="PROSITE" id="PS50222">
    <property type="entry name" value="EF_HAND_2"/>
    <property type="match status" value="4"/>
</dbReference>
<feature type="transmembrane region" description="Helical" evidence="4">
    <location>
        <begin position="461"/>
        <end position="484"/>
    </location>
</feature>
<feature type="transmembrane region" description="Helical" evidence="4">
    <location>
        <begin position="372"/>
        <end position="393"/>
    </location>
</feature>
<evidence type="ECO:0000256" key="2">
    <source>
        <dbReference type="ARBA" id="ARBA00022837"/>
    </source>
</evidence>
<keyword evidence="4" id="KW-0472">Membrane</keyword>
<dbReference type="AlphaFoldDB" id="A0AB34IY82"/>
<feature type="transmembrane region" description="Helical" evidence="4">
    <location>
        <begin position="209"/>
        <end position="230"/>
    </location>
</feature>
<evidence type="ECO:0000259" key="5">
    <source>
        <dbReference type="PROSITE" id="PS50222"/>
    </source>
</evidence>
<accession>A0AB34IY82</accession>
<protein>
    <recommendedName>
        <fullName evidence="5">EF-hand domain-containing protein</fullName>
    </recommendedName>
</protein>
<dbReference type="Proteomes" id="UP001515480">
    <property type="component" value="Unassembled WGS sequence"/>
</dbReference>
<dbReference type="InterPro" id="IPR002048">
    <property type="entry name" value="EF_hand_dom"/>
</dbReference>
<keyword evidence="2" id="KW-0106">Calcium</keyword>
<dbReference type="SMART" id="SM00054">
    <property type="entry name" value="EFh"/>
    <property type="match status" value="4"/>
</dbReference>
<name>A0AB34IY82_PRYPA</name>
<gene>
    <name evidence="6" type="ORF">AB1Y20_006478</name>
</gene>
<dbReference type="Pfam" id="PF13499">
    <property type="entry name" value="EF-hand_7"/>
    <property type="match status" value="2"/>
</dbReference>
<keyword evidence="4" id="KW-1133">Transmembrane helix</keyword>
<dbReference type="GO" id="GO:0005509">
    <property type="term" value="F:calcium ion binding"/>
    <property type="evidence" value="ECO:0007669"/>
    <property type="project" value="InterPro"/>
</dbReference>
<evidence type="ECO:0000313" key="6">
    <source>
        <dbReference type="EMBL" id="KAL1510147.1"/>
    </source>
</evidence>
<evidence type="ECO:0000313" key="7">
    <source>
        <dbReference type="Proteomes" id="UP001515480"/>
    </source>
</evidence>
<feature type="region of interest" description="Disordered" evidence="3">
    <location>
        <begin position="1"/>
        <end position="42"/>
    </location>
</feature>
<dbReference type="Gene3D" id="1.10.238.10">
    <property type="entry name" value="EF-hand"/>
    <property type="match status" value="2"/>
</dbReference>
<feature type="transmembrane region" description="Helical" evidence="4">
    <location>
        <begin position="73"/>
        <end position="91"/>
    </location>
</feature>
<dbReference type="PANTHER" id="PTHR23048:SF59">
    <property type="entry name" value="EF-HAND SUPERFAMILY PROTEIN"/>
    <property type="match status" value="1"/>
</dbReference>
<dbReference type="SUPFAM" id="SSF47473">
    <property type="entry name" value="EF-hand"/>
    <property type="match status" value="1"/>
</dbReference>
<dbReference type="InterPro" id="IPR011992">
    <property type="entry name" value="EF-hand-dom_pair"/>
</dbReference>
<feature type="compositionally biased region" description="Basic residues" evidence="3">
    <location>
        <begin position="9"/>
        <end position="18"/>
    </location>
</feature>
<feature type="transmembrane region" description="Helical" evidence="4">
    <location>
        <begin position="124"/>
        <end position="144"/>
    </location>
</feature>
<feature type="domain" description="EF-hand" evidence="5">
    <location>
        <begin position="657"/>
        <end position="692"/>
    </location>
</feature>
<organism evidence="6 7">
    <name type="scientific">Prymnesium parvum</name>
    <name type="common">Toxic golden alga</name>
    <dbReference type="NCBI Taxonomy" id="97485"/>
    <lineage>
        <taxon>Eukaryota</taxon>
        <taxon>Haptista</taxon>
        <taxon>Haptophyta</taxon>
        <taxon>Prymnesiophyceae</taxon>
        <taxon>Prymnesiales</taxon>
        <taxon>Prymnesiaceae</taxon>
        <taxon>Prymnesium</taxon>
    </lineage>
</organism>
<feature type="transmembrane region" description="Helical" evidence="4">
    <location>
        <begin position="164"/>
        <end position="189"/>
    </location>
</feature>
<feature type="compositionally biased region" description="Low complexity" evidence="3">
    <location>
        <begin position="22"/>
        <end position="36"/>
    </location>
</feature>